<dbReference type="STRING" id="862515.HMPREF0658_1296"/>
<dbReference type="AlphaFoldDB" id="E0NSU4"/>
<sequence>MTAGSTFRPLHPKRNTVISQVMKKAIEMDGIHAMQWAREISKLPKGDFTLCFFPYSRSQGMAGESMVVKEHCRYRTQLPQDRFSVDSENYFLFEDGDGEPRMCYRILIRYMGFPQDGYKLHKINWL</sequence>
<keyword evidence="2" id="KW-1185">Reference proteome</keyword>
<evidence type="ECO:0000313" key="1">
    <source>
        <dbReference type="EMBL" id="EFM01808.1"/>
    </source>
</evidence>
<dbReference type="BioCyc" id="PMAR862515-HMP:GMOO-1319-MONOMER"/>
<organism evidence="1 2">
    <name type="scientific">Hoylesella marshii DSM 16973 = JCM 13450</name>
    <dbReference type="NCBI Taxonomy" id="862515"/>
    <lineage>
        <taxon>Bacteria</taxon>
        <taxon>Pseudomonadati</taxon>
        <taxon>Bacteroidota</taxon>
        <taxon>Bacteroidia</taxon>
        <taxon>Bacteroidales</taxon>
        <taxon>Prevotellaceae</taxon>
        <taxon>Hoylesella</taxon>
    </lineage>
</organism>
<name>E0NSU4_9BACT</name>
<evidence type="ECO:0000313" key="2">
    <source>
        <dbReference type="Proteomes" id="UP000004394"/>
    </source>
</evidence>
<gene>
    <name evidence="1" type="ORF">HMPREF0658_1296</name>
</gene>
<dbReference type="Proteomes" id="UP000004394">
    <property type="component" value="Unassembled WGS sequence"/>
</dbReference>
<comment type="caution">
    <text evidence="1">The sequence shown here is derived from an EMBL/GenBank/DDBJ whole genome shotgun (WGS) entry which is preliminary data.</text>
</comment>
<protein>
    <submittedName>
        <fullName evidence="1">Uncharacterized protein</fullName>
    </submittedName>
</protein>
<proteinExistence type="predicted"/>
<dbReference type="EMBL" id="AEEI01000043">
    <property type="protein sequence ID" value="EFM01808.1"/>
    <property type="molecule type" value="Genomic_DNA"/>
</dbReference>
<reference evidence="1" key="1">
    <citation type="submission" date="2010-07" db="EMBL/GenBank/DDBJ databases">
        <authorList>
            <person name="Muzny D."/>
            <person name="Qin X."/>
            <person name="Deng J."/>
            <person name="Jiang H."/>
            <person name="Liu Y."/>
            <person name="Qu J."/>
            <person name="Song X.-Z."/>
            <person name="Zhang L."/>
            <person name="Thornton R."/>
            <person name="Coyle M."/>
            <person name="Francisco L."/>
            <person name="Jackson L."/>
            <person name="Javaid M."/>
            <person name="Korchina V."/>
            <person name="Kovar C."/>
            <person name="Mata R."/>
            <person name="Mathew T."/>
            <person name="Ngo R."/>
            <person name="Nguyen L."/>
            <person name="Nguyen N."/>
            <person name="Okwuonu G."/>
            <person name="Ongeri F."/>
            <person name="Pham C."/>
            <person name="Simmons D."/>
            <person name="Wilczek-Boney K."/>
            <person name="Hale W."/>
            <person name="Jakkamsetti A."/>
            <person name="Pham P."/>
            <person name="Ruth R."/>
            <person name="San Lucas F."/>
            <person name="Warren J."/>
            <person name="Zhang J."/>
            <person name="Zhao Z."/>
            <person name="Zhou C."/>
            <person name="Zhu D."/>
            <person name="Lee S."/>
            <person name="Bess C."/>
            <person name="Blankenburg K."/>
            <person name="Forbes L."/>
            <person name="Fu Q."/>
            <person name="Gubbala S."/>
            <person name="Hirani K."/>
            <person name="Jayaseelan J.C."/>
            <person name="Lara F."/>
            <person name="Munidasa M."/>
            <person name="Palculict T."/>
            <person name="Patil S."/>
            <person name="Pu L.-L."/>
            <person name="Saada N."/>
            <person name="Tang L."/>
            <person name="Weissenberger G."/>
            <person name="Zhu Y."/>
            <person name="Hemphill L."/>
            <person name="Shang Y."/>
            <person name="Youmans B."/>
            <person name="Ayvaz T."/>
            <person name="Ross M."/>
            <person name="Santibanez J."/>
            <person name="Aqrawi P."/>
            <person name="Gross S."/>
            <person name="Joshi V."/>
            <person name="Fowler G."/>
            <person name="Nazareth L."/>
            <person name="Reid J."/>
            <person name="Worley K."/>
            <person name="Petrosino J."/>
            <person name="Highlander S."/>
            <person name="Gibbs R."/>
        </authorList>
    </citation>
    <scope>NUCLEOTIDE SEQUENCE [LARGE SCALE GENOMIC DNA]</scope>
    <source>
        <strain evidence="1">DSM 16973</strain>
    </source>
</reference>
<accession>E0NSU4</accession>
<dbReference type="HOGENOM" id="CLU_2220757_0_0_10"/>